<feature type="region of interest" description="Disordered" evidence="1">
    <location>
        <begin position="217"/>
        <end position="271"/>
    </location>
</feature>
<dbReference type="EMBL" id="KN834772">
    <property type="protein sequence ID" value="KIK61042.1"/>
    <property type="molecule type" value="Genomic_DNA"/>
</dbReference>
<evidence type="ECO:0000313" key="3">
    <source>
        <dbReference type="Proteomes" id="UP000053593"/>
    </source>
</evidence>
<name>A0A0D0CQ15_9AGAR</name>
<feature type="compositionally biased region" description="Basic and acidic residues" evidence="1">
    <location>
        <begin position="99"/>
        <end position="123"/>
    </location>
</feature>
<accession>A0A0D0CQ15</accession>
<organism evidence="2 3">
    <name type="scientific">Collybiopsis luxurians FD-317 M1</name>
    <dbReference type="NCBI Taxonomy" id="944289"/>
    <lineage>
        <taxon>Eukaryota</taxon>
        <taxon>Fungi</taxon>
        <taxon>Dikarya</taxon>
        <taxon>Basidiomycota</taxon>
        <taxon>Agaricomycotina</taxon>
        <taxon>Agaricomycetes</taxon>
        <taxon>Agaricomycetidae</taxon>
        <taxon>Agaricales</taxon>
        <taxon>Marasmiineae</taxon>
        <taxon>Omphalotaceae</taxon>
        <taxon>Collybiopsis</taxon>
        <taxon>Collybiopsis luxurians</taxon>
    </lineage>
</organism>
<dbReference type="AlphaFoldDB" id="A0A0D0CQ15"/>
<gene>
    <name evidence="2" type="ORF">GYMLUDRAFT_73476</name>
</gene>
<dbReference type="Proteomes" id="UP000053593">
    <property type="component" value="Unassembled WGS sequence"/>
</dbReference>
<feature type="region of interest" description="Disordered" evidence="1">
    <location>
        <begin position="1"/>
        <end position="127"/>
    </location>
</feature>
<feature type="compositionally biased region" description="Polar residues" evidence="1">
    <location>
        <begin position="248"/>
        <end position="261"/>
    </location>
</feature>
<sequence>MADKQRNSHPDSAQSEKKTWPDVSSDSQIKEDSRKLFSAIPGAAEQTSLSPRSFAPEPSGEGSTGDAAPVSNFAANGSFKATTVTPETGNAHCNPESQLEPKRGCKTGDELEPSDDHSAKDSGGDDLISCGGVEKGANGVSVAILGSGGTLNLTSISRDQNNSQVNDHSQKWNHGNSYGGIANYGFMNFGTVNYNYGTADHQSSVPPSALGMGRIDTKGDSAEAGTGTPLSGRRGDHLNDRGEGGRWSSRTVADASQNTGHSYARPNTDYDFDTATGRKSLQKGADLVEGKAEERVKMKTYPLETDTSQVLQAPDIPRMPFPSSPQYVPAGLGERSIAGVDKRTNTNPALITAGIQELGAVLGQIRDSYESQTTSVRSLLEMATDLAAAVEQRESKLGHIMSHITGLEAKLSEVLPSSTLPATSVANLTAAVKQLKTLLIPTGISSSSPTIVRDDNGTVASSSAADLHAS</sequence>
<feature type="compositionally biased region" description="Basic and acidic residues" evidence="1">
    <location>
        <begin position="233"/>
        <end position="244"/>
    </location>
</feature>
<reference evidence="2 3" key="1">
    <citation type="submission" date="2014-04" db="EMBL/GenBank/DDBJ databases">
        <title>Evolutionary Origins and Diversification of the Mycorrhizal Mutualists.</title>
        <authorList>
            <consortium name="DOE Joint Genome Institute"/>
            <consortium name="Mycorrhizal Genomics Consortium"/>
            <person name="Kohler A."/>
            <person name="Kuo A."/>
            <person name="Nagy L.G."/>
            <person name="Floudas D."/>
            <person name="Copeland A."/>
            <person name="Barry K.W."/>
            <person name="Cichocki N."/>
            <person name="Veneault-Fourrey C."/>
            <person name="LaButti K."/>
            <person name="Lindquist E.A."/>
            <person name="Lipzen A."/>
            <person name="Lundell T."/>
            <person name="Morin E."/>
            <person name="Murat C."/>
            <person name="Riley R."/>
            <person name="Ohm R."/>
            <person name="Sun H."/>
            <person name="Tunlid A."/>
            <person name="Henrissat B."/>
            <person name="Grigoriev I.V."/>
            <person name="Hibbett D.S."/>
            <person name="Martin F."/>
        </authorList>
    </citation>
    <scope>NUCLEOTIDE SEQUENCE [LARGE SCALE GENOMIC DNA]</scope>
    <source>
        <strain evidence="2 3">FD-317 M1</strain>
    </source>
</reference>
<evidence type="ECO:0000313" key="2">
    <source>
        <dbReference type="EMBL" id="KIK61042.1"/>
    </source>
</evidence>
<feature type="region of interest" description="Disordered" evidence="1">
    <location>
        <begin position="450"/>
        <end position="470"/>
    </location>
</feature>
<protein>
    <submittedName>
        <fullName evidence="2">Uncharacterized protein</fullName>
    </submittedName>
</protein>
<keyword evidence="3" id="KW-1185">Reference proteome</keyword>
<feature type="compositionally biased region" description="Polar residues" evidence="1">
    <location>
        <begin position="73"/>
        <end position="88"/>
    </location>
</feature>
<evidence type="ECO:0000256" key="1">
    <source>
        <dbReference type="SAM" id="MobiDB-lite"/>
    </source>
</evidence>
<proteinExistence type="predicted"/>
<dbReference type="HOGENOM" id="CLU_581473_0_0_1"/>
<feature type="compositionally biased region" description="Basic and acidic residues" evidence="1">
    <location>
        <begin position="1"/>
        <end position="20"/>
    </location>
</feature>